<dbReference type="GO" id="GO:0016020">
    <property type="term" value="C:membrane"/>
    <property type="evidence" value="ECO:0007669"/>
    <property type="project" value="TreeGrafter"/>
</dbReference>
<feature type="transmembrane region" description="Helical" evidence="2">
    <location>
        <begin position="343"/>
        <end position="367"/>
    </location>
</feature>
<dbReference type="EMBL" id="LN890549">
    <property type="protein sequence ID" value="CUS24987.1"/>
    <property type="molecule type" value="Genomic_DNA"/>
</dbReference>
<reference evidence="5" key="1">
    <citation type="submission" date="2015-10" db="EMBL/GenBank/DDBJ databases">
        <authorList>
            <person name="Devillers H."/>
        </authorList>
    </citation>
    <scope>NUCLEOTIDE SEQUENCE [LARGE SCALE GENOMIC DNA]</scope>
</reference>
<dbReference type="InterPro" id="IPR053001">
    <property type="entry name" value="MNNG_permease-like"/>
</dbReference>
<name>A0A0P1KXM3_9SACH</name>
<dbReference type="PANTHER" id="PTHR34814:SF1">
    <property type="entry name" value="NITROSOGUANIDINE RESISTANCE PROTEIN SNG1"/>
    <property type="match status" value="1"/>
</dbReference>
<feature type="transmembrane region" description="Helical" evidence="2">
    <location>
        <begin position="301"/>
        <end position="323"/>
    </location>
</feature>
<sequence length="509" mass="57356">MQCDRSEELSDELSQVESGASELQHQAFTRAIAGENSDEGSSAERAAAKEEDVENEPDSQSVRLRRTESKLSRVVTGFFSDRMQNERKKLLGKFLLNHLLLGMLIMAVFSLYWGAMYKRSSHLHKVHVLAVIQDDGGNGGNGGSTSGVAAAIPQLLERVPGTWHVYNASSFQQRYGVAADEVDDKIHQLVHKQKYWMSLNVKPNATNALVESVRRGSAPAFNSTQYFEVFYESGRDPTNMKSTILPLMLQLEALHQNYHATVYLPAVLQNASQTMAQAASNVAQAGRMVYGQIDNRPFSDYVLLGPLQVGLIYCILLTFFQLALFGPIHGQLGQRLKPLHMLLYRYIIAFVNYFFLSLFFCLVSLAFQVDYTKTFGRGGFMVAWMSSWLLMAAVGGANENMITLVMSVAPQFLGFWMIFWVVLNISPSFYPMDLTNNFYRYGYMTPIYNGVMIFRVIFLDLYRGELGRNYGILCAWVVVNMALFPFVMKFFVHQKKKEAMKAAAVRNGS</sequence>
<feature type="compositionally biased region" description="Polar residues" evidence="1">
    <location>
        <begin position="12"/>
        <end position="27"/>
    </location>
</feature>
<dbReference type="Proteomes" id="UP000236544">
    <property type="component" value="Unassembled WGS sequence"/>
</dbReference>
<keyword evidence="2" id="KW-1133">Transmembrane helix</keyword>
<dbReference type="Pfam" id="PF12051">
    <property type="entry name" value="DUF3533"/>
    <property type="match status" value="1"/>
</dbReference>
<dbReference type="OrthoDB" id="2140105at2759"/>
<feature type="transmembrane region" description="Helical" evidence="2">
    <location>
        <begin position="470"/>
        <end position="492"/>
    </location>
</feature>
<keyword evidence="2" id="KW-0812">Transmembrane</keyword>
<feature type="domain" description="DUF3533" evidence="3">
    <location>
        <begin position="97"/>
        <end position="482"/>
    </location>
</feature>
<feature type="transmembrane region" description="Helical" evidence="2">
    <location>
        <begin position="379"/>
        <end position="398"/>
    </location>
</feature>
<feature type="transmembrane region" description="Helical" evidence="2">
    <location>
        <begin position="95"/>
        <end position="115"/>
    </location>
</feature>
<accession>A0A0P1KXM3</accession>
<proteinExistence type="predicted"/>
<feature type="transmembrane region" description="Helical" evidence="2">
    <location>
        <begin position="438"/>
        <end position="458"/>
    </location>
</feature>
<dbReference type="InterPro" id="IPR022703">
    <property type="entry name" value="DUF3533"/>
</dbReference>
<evidence type="ECO:0000256" key="2">
    <source>
        <dbReference type="SAM" id="Phobius"/>
    </source>
</evidence>
<keyword evidence="5" id="KW-1185">Reference proteome</keyword>
<dbReference type="AlphaFoldDB" id="A0A0P1KXM3"/>
<keyword evidence="2" id="KW-0472">Membrane</keyword>
<evidence type="ECO:0000313" key="5">
    <source>
        <dbReference type="Proteomes" id="UP000236544"/>
    </source>
</evidence>
<evidence type="ECO:0000259" key="3">
    <source>
        <dbReference type="Pfam" id="PF12051"/>
    </source>
</evidence>
<protein>
    <submittedName>
        <fullName evidence="4">LAQU0S23e00496g1_1</fullName>
    </submittedName>
</protein>
<evidence type="ECO:0000256" key="1">
    <source>
        <dbReference type="SAM" id="MobiDB-lite"/>
    </source>
</evidence>
<organism evidence="4 5">
    <name type="scientific">Lachancea quebecensis</name>
    <dbReference type="NCBI Taxonomy" id="1654605"/>
    <lineage>
        <taxon>Eukaryota</taxon>
        <taxon>Fungi</taxon>
        <taxon>Dikarya</taxon>
        <taxon>Ascomycota</taxon>
        <taxon>Saccharomycotina</taxon>
        <taxon>Saccharomycetes</taxon>
        <taxon>Saccharomycetales</taxon>
        <taxon>Saccharomycetaceae</taxon>
        <taxon>Lachancea</taxon>
    </lineage>
</organism>
<dbReference type="PANTHER" id="PTHR34814">
    <property type="entry name" value="NITROSOGUANIDINE RESISTANCE PROTEIN SNG1"/>
    <property type="match status" value="1"/>
</dbReference>
<gene>
    <name evidence="4" type="ORF">LAQU0_S23e00496g</name>
</gene>
<feature type="region of interest" description="Disordered" evidence="1">
    <location>
        <begin position="1"/>
        <end position="66"/>
    </location>
</feature>
<feature type="transmembrane region" description="Helical" evidence="2">
    <location>
        <begin position="404"/>
        <end position="426"/>
    </location>
</feature>
<evidence type="ECO:0000313" key="4">
    <source>
        <dbReference type="EMBL" id="CUS24987.1"/>
    </source>
</evidence>